<dbReference type="Gene3D" id="3.50.50.60">
    <property type="entry name" value="FAD/NAD(P)-binding domain"/>
    <property type="match status" value="2"/>
</dbReference>
<dbReference type="InterPro" id="IPR006076">
    <property type="entry name" value="FAD-dep_OxRdtase"/>
</dbReference>
<dbReference type="InterPro" id="IPR036188">
    <property type="entry name" value="FAD/NAD-bd_sf"/>
</dbReference>
<dbReference type="Pfam" id="PF01266">
    <property type="entry name" value="DAO"/>
    <property type="match status" value="1"/>
</dbReference>
<comment type="caution">
    <text evidence="3">The sequence shown here is derived from an EMBL/GenBank/DDBJ whole genome shotgun (WGS) entry which is preliminary data.</text>
</comment>
<organism evidence="3 4">
    <name type="scientific">Pseudoalteromonas luteoviolacea</name>
    <dbReference type="NCBI Taxonomy" id="43657"/>
    <lineage>
        <taxon>Bacteria</taxon>
        <taxon>Pseudomonadati</taxon>
        <taxon>Pseudomonadota</taxon>
        <taxon>Gammaproteobacteria</taxon>
        <taxon>Alteromonadales</taxon>
        <taxon>Pseudoalteromonadaceae</taxon>
        <taxon>Pseudoalteromonas</taxon>
    </lineage>
</organism>
<gene>
    <name evidence="3" type="ORF">JF50_11720</name>
</gene>
<evidence type="ECO:0000313" key="4">
    <source>
        <dbReference type="Proteomes" id="UP000031327"/>
    </source>
</evidence>
<dbReference type="OrthoDB" id="1401001at2"/>
<protein>
    <submittedName>
        <fullName evidence="3">Oxidoreductase</fullName>
    </submittedName>
</protein>
<evidence type="ECO:0000256" key="1">
    <source>
        <dbReference type="ARBA" id="ARBA00023002"/>
    </source>
</evidence>
<dbReference type="RefSeq" id="WP_039609665.1">
    <property type="nucleotide sequence ID" value="NZ_JWIC01000006.1"/>
</dbReference>
<keyword evidence="1" id="KW-0560">Oxidoreductase</keyword>
<name>A0A0C1QNJ2_9GAMM</name>
<accession>A0A0C1QNJ2</accession>
<proteinExistence type="predicted"/>
<reference evidence="3 4" key="1">
    <citation type="submission" date="2014-12" db="EMBL/GenBank/DDBJ databases">
        <title>Draft Genome Sequence of Pseudoalteromonas luteoviolacea HI1.</title>
        <authorList>
            <person name="Asahina A.Y."/>
            <person name="Hadfield M.G."/>
        </authorList>
    </citation>
    <scope>NUCLEOTIDE SEQUENCE [LARGE SCALE GENOMIC DNA]</scope>
    <source>
        <strain evidence="3 4">HI1</strain>
    </source>
</reference>
<dbReference type="AlphaFoldDB" id="A0A0C1QNJ2"/>
<evidence type="ECO:0000259" key="2">
    <source>
        <dbReference type="Pfam" id="PF01266"/>
    </source>
</evidence>
<sequence>MPNTLSKYANTRVGIIGGGIGGATIALKLSQQGADVFLFEKESSLVNGPPMCHLHAGGNLYREISDQQCIDLLKQSINTAKLYQEAIDYRPTIVAVPSHDNGEPNDVISRLTVLQQEYQRLIDADPTNEMLGPASEYFRLYQRSDIERLSQLPVPSQPKTPDEWMVAFAKQTDLTQLKFPVFLVQEYGISVFRLAALTSLALENSPNCELLTNTQVTSVAQNSAEKWVVETKRSGAAETFEVDYLINACGFRTGTIDDMVGLKPKRMVEFKAAYISRWEDQRYNWPEIIFHGTRGTKNGMTQLTPYPNGYFQIHAMTPDITLFDEGLVSSKQGSAQPELPNRFINKVNHQWDEQVIHERTTKAIKKVAGFIPAFDSADVGGRPMYGAQQIPGDDATLRVADVAFQSNSYARCEIVKASSALPAANTIIDKLFELGLLSNRYSAHCQSAFVDTSMTSDITEQQIAQRAEYLAQERGFPADLAGRTMPAVG</sequence>
<feature type="domain" description="FAD dependent oxidoreductase" evidence="2">
    <location>
        <begin position="13"/>
        <end position="130"/>
    </location>
</feature>
<dbReference type="GO" id="GO:0016491">
    <property type="term" value="F:oxidoreductase activity"/>
    <property type="evidence" value="ECO:0007669"/>
    <property type="project" value="UniProtKB-KW"/>
</dbReference>
<dbReference type="Proteomes" id="UP000031327">
    <property type="component" value="Unassembled WGS sequence"/>
</dbReference>
<dbReference type="SUPFAM" id="SSF51905">
    <property type="entry name" value="FAD/NAD(P)-binding domain"/>
    <property type="match status" value="1"/>
</dbReference>
<dbReference type="EMBL" id="JWIC01000006">
    <property type="protein sequence ID" value="KID56597.1"/>
    <property type="molecule type" value="Genomic_DNA"/>
</dbReference>
<dbReference type="Gene3D" id="3.30.9.10">
    <property type="entry name" value="D-Amino Acid Oxidase, subunit A, domain 2"/>
    <property type="match status" value="1"/>
</dbReference>
<evidence type="ECO:0000313" key="3">
    <source>
        <dbReference type="EMBL" id="KID56597.1"/>
    </source>
</evidence>